<evidence type="ECO:0000256" key="1">
    <source>
        <dbReference type="SAM" id="Phobius"/>
    </source>
</evidence>
<keyword evidence="1" id="KW-0472">Membrane</keyword>
<dbReference type="RefSeq" id="WP_354014886.1">
    <property type="nucleotide sequence ID" value="NZ_JBEPMU010000005.1"/>
</dbReference>
<evidence type="ECO:0000313" key="2">
    <source>
        <dbReference type="EMBL" id="MET3653495.1"/>
    </source>
</evidence>
<sequence length="99" mass="10558">MTKAGKISRNKVTGAVMALVSWPFCLLSFDPPRSYLFACAGLCFAWYEAFGLLPNISNNATIPDIYRAFRAMPAQGSGFGARVVGSLGIALVIAGILVR</sequence>
<feature type="transmembrane region" description="Helical" evidence="1">
    <location>
        <begin position="79"/>
        <end position="98"/>
    </location>
</feature>
<protein>
    <submittedName>
        <fullName evidence="2">Uncharacterized protein</fullName>
    </submittedName>
</protein>
<feature type="transmembrane region" description="Helical" evidence="1">
    <location>
        <begin position="35"/>
        <end position="58"/>
    </location>
</feature>
<dbReference type="Proteomes" id="UP001549184">
    <property type="component" value="Unassembled WGS sequence"/>
</dbReference>
<organism evidence="2 3">
    <name type="scientific">Dyella japonica</name>
    <dbReference type="NCBI Taxonomy" id="231455"/>
    <lineage>
        <taxon>Bacteria</taxon>
        <taxon>Pseudomonadati</taxon>
        <taxon>Pseudomonadota</taxon>
        <taxon>Gammaproteobacteria</taxon>
        <taxon>Lysobacterales</taxon>
        <taxon>Rhodanobacteraceae</taxon>
        <taxon>Dyella</taxon>
    </lineage>
</organism>
<comment type="caution">
    <text evidence="2">The sequence shown here is derived from an EMBL/GenBank/DDBJ whole genome shotgun (WGS) entry which is preliminary data.</text>
</comment>
<name>A0ABV2JXF6_9GAMM</name>
<evidence type="ECO:0000313" key="3">
    <source>
        <dbReference type="Proteomes" id="UP001549184"/>
    </source>
</evidence>
<gene>
    <name evidence="2" type="ORF">ABIC75_003232</name>
</gene>
<keyword evidence="3" id="KW-1185">Reference proteome</keyword>
<dbReference type="EMBL" id="JBEPMU010000005">
    <property type="protein sequence ID" value="MET3653495.1"/>
    <property type="molecule type" value="Genomic_DNA"/>
</dbReference>
<keyword evidence="1" id="KW-0812">Transmembrane</keyword>
<proteinExistence type="predicted"/>
<keyword evidence="1" id="KW-1133">Transmembrane helix</keyword>
<feature type="transmembrane region" description="Helical" evidence="1">
    <location>
        <begin position="12"/>
        <end position="29"/>
    </location>
</feature>
<reference evidence="2 3" key="1">
    <citation type="submission" date="2024-06" db="EMBL/GenBank/DDBJ databases">
        <title>Sorghum-associated microbial communities from plants grown in Nebraska, USA.</title>
        <authorList>
            <person name="Schachtman D."/>
        </authorList>
    </citation>
    <scope>NUCLEOTIDE SEQUENCE [LARGE SCALE GENOMIC DNA]</scope>
    <source>
        <strain evidence="2 3">1073</strain>
    </source>
</reference>
<accession>A0ABV2JXF6</accession>